<proteinExistence type="predicted"/>
<dbReference type="EC" id="2.3.1.-" evidence="2"/>
<keyword evidence="2" id="KW-0012">Acyltransferase</keyword>
<evidence type="ECO:0000313" key="2">
    <source>
        <dbReference type="EMBL" id="WTU44893.1"/>
    </source>
</evidence>
<dbReference type="InterPro" id="IPR016181">
    <property type="entry name" value="Acyl_CoA_acyltransferase"/>
</dbReference>
<dbReference type="SUPFAM" id="SSF55729">
    <property type="entry name" value="Acyl-CoA N-acyltransferases (Nat)"/>
    <property type="match status" value="1"/>
</dbReference>
<accession>A0AAU2HAH5</accession>
<dbReference type="Gene3D" id="3.40.630.30">
    <property type="match status" value="1"/>
</dbReference>
<gene>
    <name evidence="2" type="ORF">OHV25_37590</name>
</gene>
<dbReference type="GO" id="GO:0016747">
    <property type="term" value="F:acyltransferase activity, transferring groups other than amino-acyl groups"/>
    <property type="evidence" value="ECO:0007669"/>
    <property type="project" value="InterPro"/>
</dbReference>
<dbReference type="InterPro" id="IPR000182">
    <property type="entry name" value="GNAT_dom"/>
</dbReference>
<evidence type="ECO:0000259" key="1">
    <source>
        <dbReference type="PROSITE" id="PS51186"/>
    </source>
</evidence>
<dbReference type="EMBL" id="CP108253">
    <property type="protein sequence ID" value="WTU44893.1"/>
    <property type="molecule type" value="Genomic_DNA"/>
</dbReference>
<organism evidence="2">
    <name type="scientific">Streptomyces sp. NBC_00060</name>
    <dbReference type="NCBI Taxonomy" id="2975636"/>
    <lineage>
        <taxon>Bacteria</taxon>
        <taxon>Bacillati</taxon>
        <taxon>Actinomycetota</taxon>
        <taxon>Actinomycetes</taxon>
        <taxon>Kitasatosporales</taxon>
        <taxon>Streptomycetaceae</taxon>
        <taxon>Streptomyces</taxon>
    </lineage>
</organism>
<name>A0AAU2HAH5_9ACTN</name>
<dbReference type="AlphaFoldDB" id="A0AAU2HAH5"/>
<reference evidence="2" key="1">
    <citation type="submission" date="2022-10" db="EMBL/GenBank/DDBJ databases">
        <title>The complete genomes of actinobacterial strains from the NBC collection.</title>
        <authorList>
            <person name="Joergensen T.S."/>
            <person name="Alvarez Arevalo M."/>
            <person name="Sterndorff E.B."/>
            <person name="Faurdal D."/>
            <person name="Vuksanovic O."/>
            <person name="Mourched A.-S."/>
            <person name="Charusanti P."/>
            <person name="Shaw S."/>
            <person name="Blin K."/>
            <person name="Weber T."/>
        </authorList>
    </citation>
    <scope>NUCLEOTIDE SEQUENCE</scope>
    <source>
        <strain evidence="2">NBC_00060</strain>
    </source>
</reference>
<sequence>MTWYLTDDVEAFRAAAGPFLAADPARNTVLLTLAEGACQGHWPDARFGWWAGSGPVVGGAYVQTPGMPPVLGTMPDGAARELAGALRGEVLVGVNGATATARAFGEAWGPYRVDRQERLFRLAELADPAPVAGRARLATEADLTLVTAWLTAFLGEVALPSGLGAAAAAARRTAAGQLVLWETDEGPVSLAAASGVLVGQSRIGPVYTPPARRGRGFAAVATAAATRLALEWGAEQVVLFTDLANATSNALYQRLGYRRVQDHLVLDFTGGAG</sequence>
<dbReference type="PROSITE" id="PS51186">
    <property type="entry name" value="GNAT"/>
    <property type="match status" value="1"/>
</dbReference>
<protein>
    <submittedName>
        <fullName evidence="2">GNAT family N-acetyltransferase</fullName>
        <ecNumber evidence="2">2.3.1.-</ecNumber>
    </submittedName>
</protein>
<keyword evidence="2" id="KW-0808">Transferase</keyword>
<dbReference type="Pfam" id="PF00583">
    <property type="entry name" value="Acetyltransf_1"/>
    <property type="match status" value="1"/>
</dbReference>
<feature type="domain" description="N-acetyltransferase" evidence="1">
    <location>
        <begin position="133"/>
        <end position="273"/>
    </location>
</feature>